<keyword evidence="2" id="KW-1185">Reference proteome</keyword>
<name>A0AA38BMP6_TAXCH</name>
<comment type="caution">
    <text evidence="1">The sequence shown here is derived from an EMBL/GenBank/DDBJ whole genome shotgun (WGS) entry which is preliminary data.</text>
</comment>
<dbReference type="Proteomes" id="UP000824469">
    <property type="component" value="Unassembled WGS sequence"/>
</dbReference>
<feature type="non-terminal residue" evidence="1">
    <location>
        <position position="1"/>
    </location>
</feature>
<dbReference type="EMBL" id="JAHRHJ020003813">
    <property type="protein sequence ID" value="KAH9287540.1"/>
    <property type="molecule type" value="Genomic_DNA"/>
</dbReference>
<protein>
    <submittedName>
        <fullName evidence="1">Uncharacterized protein</fullName>
    </submittedName>
</protein>
<evidence type="ECO:0000313" key="2">
    <source>
        <dbReference type="Proteomes" id="UP000824469"/>
    </source>
</evidence>
<feature type="non-terminal residue" evidence="1">
    <location>
        <position position="85"/>
    </location>
</feature>
<sequence length="85" mass="9591">GLGMPNHYRVDAQSCRAKPSRQTRCQKIFSSTQPWFSGTGELAMRPPYGWVENNCFHQEHSLETPALLGRVGIARCKQQMVSVAR</sequence>
<reference evidence="1 2" key="1">
    <citation type="journal article" date="2021" name="Nat. Plants">
        <title>The Taxus genome provides insights into paclitaxel biosynthesis.</title>
        <authorList>
            <person name="Xiong X."/>
            <person name="Gou J."/>
            <person name="Liao Q."/>
            <person name="Li Y."/>
            <person name="Zhou Q."/>
            <person name="Bi G."/>
            <person name="Li C."/>
            <person name="Du R."/>
            <person name="Wang X."/>
            <person name="Sun T."/>
            <person name="Guo L."/>
            <person name="Liang H."/>
            <person name="Lu P."/>
            <person name="Wu Y."/>
            <person name="Zhang Z."/>
            <person name="Ro D.K."/>
            <person name="Shang Y."/>
            <person name="Huang S."/>
            <person name="Yan J."/>
        </authorList>
    </citation>
    <scope>NUCLEOTIDE SEQUENCE [LARGE SCALE GENOMIC DNA]</scope>
    <source>
        <strain evidence="1">Ta-2019</strain>
    </source>
</reference>
<gene>
    <name evidence="1" type="ORF">KI387_031657</name>
</gene>
<organism evidence="1 2">
    <name type="scientific">Taxus chinensis</name>
    <name type="common">Chinese yew</name>
    <name type="synonym">Taxus wallichiana var. chinensis</name>
    <dbReference type="NCBI Taxonomy" id="29808"/>
    <lineage>
        <taxon>Eukaryota</taxon>
        <taxon>Viridiplantae</taxon>
        <taxon>Streptophyta</taxon>
        <taxon>Embryophyta</taxon>
        <taxon>Tracheophyta</taxon>
        <taxon>Spermatophyta</taxon>
        <taxon>Pinopsida</taxon>
        <taxon>Pinidae</taxon>
        <taxon>Conifers II</taxon>
        <taxon>Cupressales</taxon>
        <taxon>Taxaceae</taxon>
        <taxon>Taxus</taxon>
    </lineage>
</organism>
<accession>A0AA38BMP6</accession>
<proteinExistence type="predicted"/>
<dbReference type="AlphaFoldDB" id="A0AA38BMP6"/>
<evidence type="ECO:0000313" key="1">
    <source>
        <dbReference type="EMBL" id="KAH9287540.1"/>
    </source>
</evidence>